<evidence type="ECO:0000256" key="2">
    <source>
        <dbReference type="ARBA" id="ARBA00022771"/>
    </source>
</evidence>
<reference evidence="6 7" key="1">
    <citation type="journal article" date="2019" name="New Phytol.">
        <title>Comparative genomics reveals unique wood-decay strategies and fruiting body development in the Schizophyllaceae.</title>
        <authorList>
            <person name="Almasi E."/>
            <person name="Sahu N."/>
            <person name="Krizsan K."/>
            <person name="Balint B."/>
            <person name="Kovacs G.M."/>
            <person name="Kiss B."/>
            <person name="Cseklye J."/>
            <person name="Drula E."/>
            <person name="Henrissat B."/>
            <person name="Nagy I."/>
            <person name="Chovatia M."/>
            <person name="Adam C."/>
            <person name="LaButti K."/>
            <person name="Lipzen A."/>
            <person name="Riley R."/>
            <person name="Grigoriev I.V."/>
            <person name="Nagy L.G."/>
        </authorList>
    </citation>
    <scope>NUCLEOTIDE SEQUENCE [LARGE SCALE GENOMIC DNA]</scope>
    <source>
        <strain evidence="6 7">NL-1724</strain>
    </source>
</reference>
<dbReference type="SUPFAM" id="SSF144232">
    <property type="entry name" value="HIT/MYND zinc finger-like"/>
    <property type="match status" value="1"/>
</dbReference>
<keyword evidence="2 4" id="KW-0863">Zinc-finger</keyword>
<evidence type="ECO:0000259" key="5">
    <source>
        <dbReference type="PROSITE" id="PS50865"/>
    </source>
</evidence>
<evidence type="ECO:0000256" key="4">
    <source>
        <dbReference type="PROSITE-ProRule" id="PRU00134"/>
    </source>
</evidence>
<evidence type="ECO:0000313" key="7">
    <source>
        <dbReference type="Proteomes" id="UP000320762"/>
    </source>
</evidence>
<gene>
    <name evidence="6" type="ORF">BD626DRAFT_31779</name>
</gene>
<keyword evidence="3" id="KW-0862">Zinc</keyword>
<dbReference type="EMBL" id="VDMD01000001">
    <property type="protein sequence ID" value="TRM70659.1"/>
    <property type="molecule type" value="Genomic_DNA"/>
</dbReference>
<evidence type="ECO:0000256" key="3">
    <source>
        <dbReference type="ARBA" id="ARBA00022833"/>
    </source>
</evidence>
<proteinExistence type="predicted"/>
<name>A0A550D0W2_9AGAR</name>
<evidence type="ECO:0000256" key="1">
    <source>
        <dbReference type="ARBA" id="ARBA00022723"/>
    </source>
</evidence>
<comment type="caution">
    <text evidence="6">The sequence shown here is derived from an EMBL/GenBank/DDBJ whole genome shotgun (WGS) entry which is preliminary data.</text>
</comment>
<dbReference type="Proteomes" id="UP000320762">
    <property type="component" value="Unassembled WGS sequence"/>
</dbReference>
<keyword evidence="1" id="KW-0479">Metal-binding</keyword>
<dbReference type="STRING" id="97359.A0A550D0W2"/>
<dbReference type="InterPro" id="IPR002893">
    <property type="entry name" value="Znf_MYND"/>
</dbReference>
<dbReference type="PROSITE" id="PS50865">
    <property type="entry name" value="ZF_MYND_2"/>
    <property type="match status" value="1"/>
</dbReference>
<dbReference type="GO" id="GO:0008270">
    <property type="term" value="F:zinc ion binding"/>
    <property type="evidence" value="ECO:0007669"/>
    <property type="project" value="UniProtKB-KW"/>
</dbReference>
<dbReference type="OrthoDB" id="3040823at2759"/>
<accession>A0A550D0W2</accession>
<dbReference type="AlphaFoldDB" id="A0A550D0W2"/>
<dbReference type="Pfam" id="PF01753">
    <property type="entry name" value="zf-MYND"/>
    <property type="match status" value="1"/>
</dbReference>
<keyword evidence="7" id="KW-1185">Reference proteome</keyword>
<feature type="domain" description="MYND-type" evidence="5">
    <location>
        <begin position="438"/>
        <end position="477"/>
    </location>
</feature>
<dbReference type="Gene3D" id="6.10.140.2220">
    <property type="match status" value="1"/>
</dbReference>
<sequence>MATTKVRAELAGLAGYLQALHVTCEKYAPRPIPATVETQMVSQILVVLNKRRPLQRTFQEPPPTIPYTRFVSRKSNREHIQQIDEALHCVTRLFNLSDELGRPELLPFDTAFFASTFSWIEFLLPMCRSVEEVDALPPDCDVLTLDFTMAALDYLQAFTHLFLNHRDRVHEIFMAVGQRVPAIYVNVWMHWMRLYDPASGVSEKSRNDSVHIVRLSLRLLPTLWIFLENSDVERAMVISEILRAVRNHPNRFFRRFAQYMRVVIEHPVLGGDNDAEAFVRTLLRGLIDFSDAPGLGMPGRLPTKLALTMIDVVDHYLTTEPEGVTWQPAWDVCATVCMRSTKTIVRAMEKGIFALTVRVRMTVANALHLDRMIIKIQMTASMPRAIRAFHATLPLVPPSVTYEFVEERAVNVFERRYYTRQALDTSWELAQTCCNAACPMSGGEAGALRSCACGEALYCSKTCQRAHWTEGGHREVCTNDKRSDPLTARKVIRFVSEMRGFVQERYADYRPDTTLHVGLHDGEKRSHVVSETRSESPDVVPAPVVVELRIERAWGARTLRMLFSRNATLVVFTRHTAC</sequence>
<protein>
    <recommendedName>
        <fullName evidence="5">MYND-type domain-containing protein</fullName>
    </recommendedName>
</protein>
<evidence type="ECO:0000313" key="6">
    <source>
        <dbReference type="EMBL" id="TRM70659.1"/>
    </source>
</evidence>
<organism evidence="6 7">
    <name type="scientific">Schizophyllum amplum</name>
    <dbReference type="NCBI Taxonomy" id="97359"/>
    <lineage>
        <taxon>Eukaryota</taxon>
        <taxon>Fungi</taxon>
        <taxon>Dikarya</taxon>
        <taxon>Basidiomycota</taxon>
        <taxon>Agaricomycotina</taxon>
        <taxon>Agaricomycetes</taxon>
        <taxon>Agaricomycetidae</taxon>
        <taxon>Agaricales</taxon>
        <taxon>Schizophyllaceae</taxon>
        <taxon>Schizophyllum</taxon>
    </lineage>
</organism>